<dbReference type="Pfam" id="PF13839">
    <property type="entry name" value="PC-Esterase"/>
    <property type="match status" value="1"/>
</dbReference>
<comment type="caution">
    <text evidence="9">The sequence shown here is derived from an EMBL/GenBank/DDBJ whole genome shotgun (WGS) entry which is preliminary data.</text>
</comment>
<keyword evidence="5" id="KW-1133">Transmembrane helix</keyword>
<evidence type="ECO:0000313" key="10">
    <source>
        <dbReference type="Proteomes" id="UP001187471"/>
    </source>
</evidence>
<dbReference type="GO" id="GO:0016413">
    <property type="term" value="F:O-acetyltransferase activity"/>
    <property type="evidence" value="ECO:0007669"/>
    <property type="project" value="InterPro"/>
</dbReference>
<protein>
    <recommendedName>
        <fullName evidence="11">Trichome birefringence-like N-terminal domain-containing protein</fullName>
    </recommendedName>
</protein>
<proteinExistence type="inferred from homology"/>
<feature type="domain" description="Trichome birefringence-like N-terminal" evidence="8">
    <location>
        <begin position="56"/>
        <end position="109"/>
    </location>
</feature>
<evidence type="ECO:0000256" key="1">
    <source>
        <dbReference type="ARBA" id="ARBA00004167"/>
    </source>
</evidence>
<reference evidence="9" key="1">
    <citation type="submission" date="2022-12" db="EMBL/GenBank/DDBJ databases">
        <title>Draft genome assemblies for two species of Escallonia (Escalloniales).</title>
        <authorList>
            <person name="Chanderbali A."/>
            <person name="Dervinis C."/>
            <person name="Anghel I."/>
            <person name="Soltis D."/>
            <person name="Soltis P."/>
            <person name="Zapata F."/>
        </authorList>
    </citation>
    <scope>NUCLEOTIDE SEQUENCE</scope>
    <source>
        <strain evidence="9">UCBG92.1500</strain>
        <tissue evidence="9">Leaf</tissue>
    </source>
</reference>
<evidence type="ECO:0000256" key="3">
    <source>
        <dbReference type="ARBA" id="ARBA00022692"/>
    </source>
</evidence>
<keyword evidence="3" id="KW-0812">Transmembrane</keyword>
<keyword evidence="10" id="KW-1185">Reference proteome</keyword>
<dbReference type="GO" id="GO:0005794">
    <property type="term" value="C:Golgi apparatus"/>
    <property type="evidence" value="ECO:0007669"/>
    <property type="project" value="TreeGrafter"/>
</dbReference>
<dbReference type="AlphaFoldDB" id="A0AA88UCI2"/>
<dbReference type="InterPro" id="IPR029962">
    <property type="entry name" value="TBL"/>
</dbReference>
<dbReference type="GO" id="GO:0016020">
    <property type="term" value="C:membrane"/>
    <property type="evidence" value="ECO:0007669"/>
    <property type="project" value="UniProtKB-SubCell"/>
</dbReference>
<evidence type="ECO:0000256" key="4">
    <source>
        <dbReference type="ARBA" id="ARBA00022968"/>
    </source>
</evidence>
<feature type="domain" description="Trichome birefringence-like C-terminal" evidence="7">
    <location>
        <begin position="110"/>
        <end position="384"/>
    </location>
</feature>
<evidence type="ECO:0000259" key="7">
    <source>
        <dbReference type="Pfam" id="PF13839"/>
    </source>
</evidence>
<name>A0AA88UCI2_9ASTE</name>
<gene>
    <name evidence="9" type="ORF">RJ640_016615</name>
</gene>
<keyword evidence="6" id="KW-0472">Membrane</keyword>
<evidence type="ECO:0008006" key="11">
    <source>
        <dbReference type="Google" id="ProtNLM"/>
    </source>
</evidence>
<dbReference type="InterPro" id="IPR026057">
    <property type="entry name" value="TBL_C"/>
</dbReference>
<organism evidence="9 10">
    <name type="scientific">Escallonia rubra</name>
    <dbReference type="NCBI Taxonomy" id="112253"/>
    <lineage>
        <taxon>Eukaryota</taxon>
        <taxon>Viridiplantae</taxon>
        <taxon>Streptophyta</taxon>
        <taxon>Embryophyta</taxon>
        <taxon>Tracheophyta</taxon>
        <taxon>Spermatophyta</taxon>
        <taxon>Magnoliopsida</taxon>
        <taxon>eudicotyledons</taxon>
        <taxon>Gunneridae</taxon>
        <taxon>Pentapetalae</taxon>
        <taxon>asterids</taxon>
        <taxon>campanulids</taxon>
        <taxon>Escalloniales</taxon>
        <taxon>Escalloniaceae</taxon>
        <taxon>Escallonia</taxon>
    </lineage>
</organism>
<dbReference type="Proteomes" id="UP001187471">
    <property type="component" value="Unassembled WGS sequence"/>
</dbReference>
<evidence type="ECO:0000259" key="8">
    <source>
        <dbReference type="Pfam" id="PF14416"/>
    </source>
</evidence>
<dbReference type="InterPro" id="IPR025846">
    <property type="entry name" value="TBL_N"/>
</dbReference>
<dbReference type="Pfam" id="PF14416">
    <property type="entry name" value="PMR5N"/>
    <property type="match status" value="1"/>
</dbReference>
<keyword evidence="4" id="KW-0735">Signal-anchor</keyword>
<dbReference type="EMBL" id="JAVXUO010001926">
    <property type="protein sequence ID" value="KAK2977938.1"/>
    <property type="molecule type" value="Genomic_DNA"/>
</dbReference>
<comment type="similarity">
    <text evidence="2">Belongs to the PC-esterase family. TBL subfamily.</text>
</comment>
<accession>A0AA88UCI2</accession>
<evidence type="ECO:0000313" key="9">
    <source>
        <dbReference type="EMBL" id="KAK2977938.1"/>
    </source>
</evidence>
<evidence type="ECO:0000256" key="6">
    <source>
        <dbReference type="ARBA" id="ARBA00023136"/>
    </source>
</evidence>
<evidence type="ECO:0000256" key="5">
    <source>
        <dbReference type="ARBA" id="ARBA00022989"/>
    </source>
</evidence>
<dbReference type="PANTHER" id="PTHR32285:SF38">
    <property type="entry name" value="OS01G0614300 PROTEIN"/>
    <property type="match status" value="1"/>
</dbReference>
<sequence length="390" mass="45631">METANERWKLFTFAGLAGCFILLLCHNRSRHVVNLWTLQNINLITIGSSSPTPTLQCNIFEGRWVYKEMEKPLYDESRCPFPSDQVRCYRNGRPDFDYQKWTWDAHGCEIPRFNGEEMLERLRGKRMIIVGDSLNRNQWESLACLLYSSIPPSRADFNFESGSYKVFRAMDYNISVDFYWSSFLVQLDTEQPNGTRVLRLDTIDATARRWQGADVMVFNTGHWWVHHGKFRAWNLFEFKGKLVEEMNIETAFEMAMKTWARWIDENVVSTKTKVFFRSVSPQHKGKLSSCYNKRQPITNESIVNSLSDPLMEIAERIISWMRTPVRYLNITKLSGYRVDAHPMVYTTSEGKKLISKQKKPENFADCSHWCLPGLPDTWNRLLYASMVLDS</sequence>
<comment type="subcellular location">
    <subcellularLocation>
        <location evidence="1">Membrane</location>
        <topology evidence="1">Single-pass membrane protein</topology>
    </subcellularLocation>
</comment>
<dbReference type="PANTHER" id="PTHR32285">
    <property type="entry name" value="PROTEIN TRICHOME BIREFRINGENCE-LIKE 9-RELATED"/>
    <property type="match status" value="1"/>
</dbReference>
<evidence type="ECO:0000256" key="2">
    <source>
        <dbReference type="ARBA" id="ARBA00007727"/>
    </source>
</evidence>